<accession>A0A6S7G2G1</accession>
<reference evidence="2" key="1">
    <citation type="submission" date="2020-04" db="EMBL/GenBank/DDBJ databases">
        <authorList>
            <person name="Alioto T."/>
            <person name="Alioto T."/>
            <person name="Gomez Garrido J."/>
        </authorList>
    </citation>
    <scope>NUCLEOTIDE SEQUENCE</scope>
    <source>
        <strain evidence="2">A484AB</strain>
    </source>
</reference>
<keyword evidence="3" id="KW-1185">Reference proteome</keyword>
<organism evidence="2 3">
    <name type="scientific">Paramuricea clavata</name>
    <name type="common">Red gorgonian</name>
    <name type="synonym">Violescent sea-whip</name>
    <dbReference type="NCBI Taxonomy" id="317549"/>
    <lineage>
        <taxon>Eukaryota</taxon>
        <taxon>Metazoa</taxon>
        <taxon>Cnidaria</taxon>
        <taxon>Anthozoa</taxon>
        <taxon>Octocorallia</taxon>
        <taxon>Malacalcyonacea</taxon>
        <taxon>Plexauridae</taxon>
        <taxon>Paramuricea</taxon>
    </lineage>
</organism>
<evidence type="ECO:0000256" key="1">
    <source>
        <dbReference type="SAM" id="MobiDB-lite"/>
    </source>
</evidence>
<name>A0A6S7G2G1_PARCT</name>
<comment type="caution">
    <text evidence="2">The sequence shown here is derived from an EMBL/GenBank/DDBJ whole genome shotgun (WGS) entry which is preliminary data.</text>
</comment>
<dbReference type="EMBL" id="CACRXK020000266">
    <property type="protein sequence ID" value="CAB3980190.1"/>
    <property type="molecule type" value="Genomic_DNA"/>
</dbReference>
<evidence type="ECO:0000313" key="2">
    <source>
        <dbReference type="EMBL" id="CAB3980190.1"/>
    </source>
</evidence>
<sequence length="108" mass="12022">MVQCQCPVLVKTTYKEIIPSSSMKQRVHLVHDCLSGECGFEESNHDVVEEREVINLQRVCCHRHCDRSVDIKLQRVCCRADAGKYRQAATSRANASDRGLGGNNSCAA</sequence>
<evidence type="ECO:0000313" key="3">
    <source>
        <dbReference type="Proteomes" id="UP001152795"/>
    </source>
</evidence>
<protein>
    <submittedName>
        <fullName evidence="2">Uncharacterized protein</fullName>
    </submittedName>
</protein>
<dbReference type="Proteomes" id="UP001152795">
    <property type="component" value="Unassembled WGS sequence"/>
</dbReference>
<dbReference type="AlphaFoldDB" id="A0A6S7G2G1"/>
<gene>
    <name evidence="2" type="ORF">PACLA_8A003446</name>
</gene>
<feature type="region of interest" description="Disordered" evidence="1">
    <location>
        <begin position="84"/>
        <end position="108"/>
    </location>
</feature>
<proteinExistence type="predicted"/>